<reference evidence="2 3" key="1">
    <citation type="submission" date="2013-12" db="EMBL/GenBank/DDBJ databases">
        <title>Annotated genome of Streptomyces scopuliridis.</title>
        <authorList>
            <person name="Olson J.B."/>
        </authorList>
    </citation>
    <scope>NUCLEOTIDE SEQUENCE [LARGE SCALE GENOMIC DNA]</scope>
    <source>
        <strain evidence="2 3">RB72</strain>
    </source>
</reference>
<dbReference type="EMBL" id="AZSP01000019">
    <property type="protein sequence ID" value="PVE13664.1"/>
    <property type="molecule type" value="Genomic_DNA"/>
</dbReference>
<dbReference type="GO" id="GO:0003700">
    <property type="term" value="F:DNA-binding transcription factor activity"/>
    <property type="evidence" value="ECO:0007669"/>
    <property type="project" value="InterPro"/>
</dbReference>
<dbReference type="InterPro" id="IPR011991">
    <property type="entry name" value="ArsR-like_HTH"/>
</dbReference>
<proteinExistence type="predicted"/>
<evidence type="ECO:0000313" key="2">
    <source>
        <dbReference type="EMBL" id="PVE13664.1"/>
    </source>
</evidence>
<accession>A0A2T7TET4</accession>
<dbReference type="Pfam" id="PF12840">
    <property type="entry name" value="HTH_20"/>
    <property type="match status" value="1"/>
</dbReference>
<dbReference type="Proteomes" id="UP000245992">
    <property type="component" value="Unassembled WGS sequence"/>
</dbReference>
<dbReference type="PRINTS" id="PR00778">
    <property type="entry name" value="HTHARSR"/>
</dbReference>
<dbReference type="AlphaFoldDB" id="A0A2T7TET4"/>
<comment type="caution">
    <text evidence="2">The sequence shown here is derived from an EMBL/GenBank/DDBJ whole genome shotgun (WGS) entry which is preliminary data.</text>
</comment>
<evidence type="ECO:0000259" key="1">
    <source>
        <dbReference type="PROSITE" id="PS50987"/>
    </source>
</evidence>
<feature type="domain" description="HTH arsR-type" evidence="1">
    <location>
        <begin position="33"/>
        <end position="126"/>
    </location>
</feature>
<dbReference type="STRING" id="1440053.GCA_000718095_06915"/>
<keyword evidence="3" id="KW-1185">Reference proteome</keyword>
<organism evidence="2 3">
    <name type="scientific">Streptomyces scopuliridis RB72</name>
    <dbReference type="NCBI Taxonomy" id="1440053"/>
    <lineage>
        <taxon>Bacteria</taxon>
        <taxon>Bacillati</taxon>
        <taxon>Actinomycetota</taxon>
        <taxon>Actinomycetes</taxon>
        <taxon>Kitasatosporales</taxon>
        <taxon>Streptomycetaceae</taxon>
        <taxon>Streptomyces</taxon>
    </lineage>
</organism>
<dbReference type="InterPro" id="IPR036390">
    <property type="entry name" value="WH_DNA-bd_sf"/>
</dbReference>
<dbReference type="SUPFAM" id="SSF46785">
    <property type="entry name" value="Winged helix' DNA-binding domain"/>
    <property type="match status" value="1"/>
</dbReference>
<dbReference type="InterPro" id="IPR036388">
    <property type="entry name" value="WH-like_DNA-bd_sf"/>
</dbReference>
<protein>
    <recommendedName>
        <fullName evidence="1">HTH arsR-type domain-containing protein</fullName>
    </recommendedName>
</protein>
<dbReference type="PROSITE" id="PS50987">
    <property type="entry name" value="HTH_ARSR_2"/>
    <property type="match status" value="1"/>
</dbReference>
<gene>
    <name evidence="2" type="ORF">Y717_14630</name>
</gene>
<name>A0A2T7TET4_9ACTN</name>
<sequence length="134" mass="14834">MDVPTLLHVRNSAYIMSAMVDAMASRTASGFATPDEEDLDLFRVMAALADPVRRRVVLALAQHDGLPCGAIDMQVSKSAATRHFRVLREAGLIRQWQDGNKLGNSLRREELDRRFPGLLDLVLRESGPSTTPHP</sequence>
<dbReference type="InterPro" id="IPR001845">
    <property type="entry name" value="HTH_ArsR_DNA-bd_dom"/>
</dbReference>
<dbReference type="CDD" id="cd00090">
    <property type="entry name" value="HTH_ARSR"/>
    <property type="match status" value="1"/>
</dbReference>
<evidence type="ECO:0000313" key="3">
    <source>
        <dbReference type="Proteomes" id="UP000245992"/>
    </source>
</evidence>
<dbReference type="SMART" id="SM00418">
    <property type="entry name" value="HTH_ARSR"/>
    <property type="match status" value="1"/>
</dbReference>
<dbReference type="Gene3D" id="1.10.10.10">
    <property type="entry name" value="Winged helix-like DNA-binding domain superfamily/Winged helix DNA-binding domain"/>
    <property type="match status" value="1"/>
</dbReference>